<proteinExistence type="predicted"/>
<dbReference type="Proteomes" id="UP001321542">
    <property type="component" value="Chromosome"/>
</dbReference>
<reference evidence="1 2" key="2">
    <citation type="journal article" date="2023" name="ChemBioChem">
        <title>Acyltransferase Domain Exchange between Two Independent Type I Polyketide Synthases in the Same Producer Strain of Macrolide Antibiotics.</title>
        <authorList>
            <person name="Kudo F."/>
            <person name="Kishikawa K."/>
            <person name="Tsuboi K."/>
            <person name="Kido T."/>
            <person name="Usui T."/>
            <person name="Hashimoto J."/>
            <person name="Shin-Ya K."/>
            <person name="Miyanaga A."/>
            <person name="Eguchi T."/>
        </authorList>
    </citation>
    <scope>NUCLEOTIDE SEQUENCE [LARGE SCALE GENOMIC DNA]</scope>
    <source>
        <strain evidence="1 2">A-8890</strain>
    </source>
</reference>
<evidence type="ECO:0000313" key="1">
    <source>
        <dbReference type="EMBL" id="BBC35406.1"/>
    </source>
</evidence>
<dbReference type="EMBL" id="AP018448">
    <property type="protein sequence ID" value="BBC35406.1"/>
    <property type="molecule type" value="Genomic_DNA"/>
</dbReference>
<name>A0ABM7FGV6_9ACTN</name>
<organism evidence="1 2">
    <name type="scientific">Streptomyces graminofaciens</name>
    <dbReference type="NCBI Taxonomy" id="68212"/>
    <lineage>
        <taxon>Bacteria</taxon>
        <taxon>Bacillati</taxon>
        <taxon>Actinomycetota</taxon>
        <taxon>Actinomycetes</taxon>
        <taxon>Kitasatosporales</taxon>
        <taxon>Streptomycetaceae</taxon>
        <taxon>Streptomyces</taxon>
    </lineage>
</organism>
<protein>
    <submittedName>
        <fullName evidence="1">Uncharacterized protein</fullName>
    </submittedName>
</protein>
<reference evidence="1 2" key="1">
    <citation type="journal article" date="2010" name="ChemBioChem">
        <title>Cloning and characterization of the biosynthetic gene cluster of 16-membered macrolide antibiotic FD-891: involvement of a dual functional cytochrome P450 monooxygenase catalyzing epoxidation and hydroxylation.</title>
        <authorList>
            <person name="Kudo F."/>
            <person name="Motegi A."/>
            <person name="Mizoue K."/>
            <person name="Eguchi T."/>
        </authorList>
    </citation>
    <scope>NUCLEOTIDE SEQUENCE [LARGE SCALE GENOMIC DNA]</scope>
    <source>
        <strain evidence="1 2">A-8890</strain>
    </source>
</reference>
<gene>
    <name evidence="1" type="ORF">SGFS_067000</name>
</gene>
<accession>A0ABM7FGV6</accession>
<keyword evidence="2" id="KW-1185">Reference proteome</keyword>
<evidence type="ECO:0000313" key="2">
    <source>
        <dbReference type="Proteomes" id="UP001321542"/>
    </source>
</evidence>
<sequence>MRAFDALPGFWPVVPTDVRIVPTDARSDAKVMPVAYNPYGGMRVQQAWQRYSTSLRYRRGAPPFVQSAVPACPVRPAACR</sequence>